<dbReference type="InterPro" id="IPR011060">
    <property type="entry name" value="RibuloseP-bd_barrel"/>
</dbReference>
<evidence type="ECO:0000313" key="14">
    <source>
        <dbReference type="Proteomes" id="UP001194696"/>
    </source>
</evidence>
<reference evidence="13 14" key="1">
    <citation type="journal article" date="2020" name="Fungal Divers.">
        <title>Resolving the Mortierellaceae phylogeny through synthesis of multi-gene phylogenetics and phylogenomics.</title>
        <authorList>
            <person name="Vandepol N."/>
            <person name="Liber J."/>
            <person name="Desiro A."/>
            <person name="Na H."/>
            <person name="Kennedy M."/>
            <person name="Barry K."/>
            <person name="Grigoriev I.V."/>
            <person name="Miller A.N."/>
            <person name="O'Donnell K."/>
            <person name="Stajich J.E."/>
            <person name="Bonito G."/>
        </authorList>
    </citation>
    <scope>NUCLEOTIDE SEQUENCE [LARGE SCALE GENOMIC DNA]</scope>
    <source>
        <strain evidence="13 14">AD045</strain>
    </source>
</reference>
<comment type="subcellular location">
    <subcellularLocation>
        <location evidence="12">Cytoplasm</location>
    </subcellularLocation>
</comment>
<dbReference type="Gene3D" id="3.20.20.70">
    <property type="entry name" value="Aldolase class I"/>
    <property type="match status" value="1"/>
</dbReference>
<dbReference type="InterPro" id="IPR044524">
    <property type="entry name" value="Isoase_HisA-like"/>
</dbReference>
<dbReference type="EC" id="5.3.1.16" evidence="4 12"/>
<evidence type="ECO:0000256" key="2">
    <source>
        <dbReference type="ARBA" id="ARBA00005133"/>
    </source>
</evidence>
<comment type="catalytic activity">
    <reaction evidence="1 12">
        <text>1-(5-phospho-beta-D-ribosyl)-5-[(5-phospho-beta-D-ribosylamino)methylideneamino]imidazole-4-carboxamide = 5-[(5-phospho-1-deoxy-D-ribulos-1-ylimino)methylamino]-1-(5-phospho-beta-D-ribosyl)imidazole-4-carboxamide</text>
        <dbReference type="Rhea" id="RHEA:15469"/>
        <dbReference type="ChEBI" id="CHEBI:58435"/>
        <dbReference type="ChEBI" id="CHEBI:58525"/>
        <dbReference type="EC" id="5.3.1.16"/>
    </reaction>
</comment>
<dbReference type="PANTHER" id="PTHR43090:SF2">
    <property type="entry name" value="1-(5-PHOSPHORIBOSYL)-5-[(5-PHOSPHORIBOSYLAMINO)METHYLIDENEAMINO] IMIDAZOLE-4-CARBOXAMIDE ISOMERASE"/>
    <property type="match status" value="1"/>
</dbReference>
<dbReference type="InterPro" id="IPR013785">
    <property type="entry name" value="Aldolase_TIM"/>
</dbReference>
<dbReference type="InterPro" id="IPR006062">
    <property type="entry name" value="His_biosynth"/>
</dbReference>
<comment type="caution">
    <text evidence="13">The sequence shown here is derived from an EMBL/GenBank/DDBJ whole genome shotgun (WGS) entry which is preliminary data.</text>
</comment>
<evidence type="ECO:0000313" key="13">
    <source>
        <dbReference type="EMBL" id="KAG0286536.1"/>
    </source>
</evidence>
<evidence type="ECO:0000256" key="1">
    <source>
        <dbReference type="ARBA" id="ARBA00000901"/>
    </source>
</evidence>
<dbReference type="PANTHER" id="PTHR43090">
    <property type="entry name" value="1-(5-PHOSPHORIBOSYL)-5-[(5-PHOSPHORIBOSYLAMINO)METHYLIDENEAMINO] IMIDAZOLE-4-CARBOXAMIDE ISOMERASE"/>
    <property type="match status" value="1"/>
</dbReference>
<keyword evidence="12" id="KW-0963">Cytoplasm</keyword>
<evidence type="ECO:0000256" key="6">
    <source>
        <dbReference type="ARBA" id="ARBA00022605"/>
    </source>
</evidence>
<dbReference type="CDD" id="cd04723">
    <property type="entry name" value="HisA_HisF"/>
    <property type="match status" value="1"/>
</dbReference>
<dbReference type="SUPFAM" id="SSF51366">
    <property type="entry name" value="Ribulose-phoshate binding barrel"/>
    <property type="match status" value="1"/>
</dbReference>
<dbReference type="EMBL" id="JAAAIM010000565">
    <property type="protein sequence ID" value="KAG0286536.1"/>
    <property type="molecule type" value="Genomic_DNA"/>
</dbReference>
<evidence type="ECO:0000256" key="4">
    <source>
        <dbReference type="ARBA" id="ARBA00012550"/>
    </source>
</evidence>
<keyword evidence="8 12" id="KW-0413">Isomerase</keyword>
<evidence type="ECO:0000256" key="7">
    <source>
        <dbReference type="ARBA" id="ARBA00023102"/>
    </source>
</evidence>
<keyword evidence="6 11" id="KW-0028">Amino-acid biosynthesis</keyword>
<evidence type="ECO:0000256" key="8">
    <source>
        <dbReference type="ARBA" id="ARBA00023235"/>
    </source>
</evidence>
<sequence>MSPPHSRTAFRPCIDLHSGQVKQIVGGSLNDKDESQLKTNFVSSEPPSYYANLYRKHNLTGAHVIKLGPGNDDAAKECLRTWPDGLQVGGGITLDNAQFWIDAGAAKVIVTSYLFPGAKFSLERLQAISEAVGKDRLVVDVSCRKRGAEWIVAMDKWQTMTDMKVNQESLDILAKYCSEFLVHAADVEGLCKGIDEDLVKVLGEWTNIPTTYAGGANALGDLELVDSLSGGKVDLTYGSALDVFGGKTVKFDDCVAWNKADAHAQAK</sequence>
<protein>
    <recommendedName>
        <fullName evidence="5 12">1-(5-phosphoribosyl)-5-[(5-phosphoribosylamino)methylideneamino] imidazole-4-carboxamide isomerase</fullName>
        <ecNumber evidence="4 12">5.3.1.16</ecNumber>
    </recommendedName>
    <alternativeName>
        <fullName evidence="10 12">5-proFAR isomerase</fullName>
    </alternativeName>
    <alternativeName>
        <fullName evidence="9 12">Phosphoribosylformimino-5-aminoimidazole carboxamide ribotide isomerase</fullName>
    </alternativeName>
</protein>
<proteinExistence type="inferred from homology"/>
<evidence type="ECO:0000256" key="11">
    <source>
        <dbReference type="RuleBase" id="RU003657"/>
    </source>
</evidence>
<dbReference type="NCBIfam" id="TIGR02129">
    <property type="entry name" value="hisA_euk"/>
    <property type="match status" value="1"/>
</dbReference>
<keyword evidence="7 11" id="KW-0368">Histidine biosynthesis</keyword>
<organism evidence="13 14">
    <name type="scientific">Linnemannia gamsii</name>
    <dbReference type="NCBI Taxonomy" id="64522"/>
    <lineage>
        <taxon>Eukaryota</taxon>
        <taxon>Fungi</taxon>
        <taxon>Fungi incertae sedis</taxon>
        <taxon>Mucoromycota</taxon>
        <taxon>Mortierellomycotina</taxon>
        <taxon>Mortierellomycetes</taxon>
        <taxon>Mortierellales</taxon>
        <taxon>Mortierellaceae</taxon>
        <taxon>Linnemannia</taxon>
    </lineage>
</organism>
<accession>A0ABQ7JWW1</accession>
<evidence type="ECO:0000256" key="5">
    <source>
        <dbReference type="ARBA" id="ARBA00018464"/>
    </source>
</evidence>
<keyword evidence="14" id="KW-1185">Reference proteome</keyword>
<evidence type="ECO:0000256" key="12">
    <source>
        <dbReference type="RuleBase" id="RU364022"/>
    </source>
</evidence>
<comment type="similarity">
    <text evidence="3 11">Belongs to the HisA/HisF family.</text>
</comment>
<dbReference type="Proteomes" id="UP001194696">
    <property type="component" value="Unassembled WGS sequence"/>
</dbReference>
<dbReference type="InterPro" id="IPR011858">
    <property type="entry name" value="His6/HISN3"/>
</dbReference>
<evidence type="ECO:0000256" key="3">
    <source>
        <dbReference type="ARBA" id="ARBA00009667"/>
    </source>
</evidence>
<evidence type="ECO:0000256" key="10">
    <source>
        <dbReference type="ARBA" id="ARBA00031376"/>
    </source>
</evidence>
<gene>
    <name evidence="13" type="primary">HIS6</name>
    <name evidence="13" type="ORF">BGZ96_009375</name>
</gene>
<name>A0ABQ7JWW1_9FUNG</name>
<evidence type="ECO:0000256" key="9">
    <source>
        <dbReference type="ARBA" id="ARBA00030547"/>
    </source>
</evidence>
<dbReference type="Pfam" id="PF00977">
    <property type="entry name" value="His_biosynth"/>
    <property type="match status" value="1"/>
</dbReference>
<comment type="pathway">
    <text evidence="2 12">Amino-acid biosynthesis; L-histidine biosynthesis; L-histidine from 5-phospho-alpha-D-ribose 1-diphosphate: step 4/9.</text>
</comment>